<dbReference type="Pfam" id="PF07313">
    <property type="entry name" value="AmiA-like"/>
    <property type="match status" value="1"/>
</dbReference>
<feature type="signal peptide" evidence="2">
    <location>
        <begin position="1"/>
        <end position="24"/>
    </location>
</feature>
<evidence type="ECO:0000256" key="2">
    <source>
        <dbReference type="SAM" id="SignalP"/>
    </source>
</evidence>
<evidence type="ECO:0000313" key="3">
    <source>
        <dbReference type="EMBL" id="KTD44611.1"/>
    </source>
</evidence>
<keyword evidence="2" id="KW-0732">Signal</keyword>
<sequence length="330" mass="37347">MMNTSTTLKLLLTGMILFSLPLWANPTNSTPKTDQIIDQLYHSLNQMPISDMATRLDVISAKLLGKPYLLGALGEGDEGRYDQYPLYRMDAFDCETYVDTVLAIAFANNVSTFKQCIRKIRYRNGQVSFIDRNHFASLDWNQNNQKQGFLKDITTTIKDKNNQPVAKIANALINKPAWYQHFTDKNIRLNNTNASEQTKRLDELKNKGRKLKALNASIPYLPLSALFDSSGRANEYLFKQIPNGAIIEIVRPNWDLRKQIGTCLNVSHLGFVFWKHGTLIFRQASSIHNHTVDVSLIDYLRDARKSPTIDGINVQVVLPTQPLSIGCNAT</sequence>
<dbReference type="Gene3D" id="1.10.287.520">
    <property type="entry name" value="Helix hairpin bin"/>
    <property type="match status" value="1"/>
</dbReference>
<dbReference type="InterPro" id="IPR010846">
    <property type="entry name" value="AmiA-like"/>
</dbReference>
<feature type="chain" id="PRO_5006916607" description="DUF1460 domain-containing protein" evidence="2">
    <location>
        <begin position="25"/>
        <end position="330"/>
    </location>
</feature>
<dbReference type="EMBL" id="LNYP01000002">
    <property type="protein sequence ID" value="KTD44611.1"/>
    <property type="molecule type" value="Genomic_DNA"/>
</dbReference>
<feature type="coiled-coil region" evidence="1">
    <location>
        <begin position="187"/>
        <end position="214"/>
    </location>
</feature>
<organism evidence="3 4">
    <name type="scientific">Legionella oakridgensis</name>
    <dbReference type="NCBI Taxonomy" id="29423"/>
    <lineage>
        <taxon>Bacteria</taxon>
        <taxon>Pseudomonadati</taxon>
        <taxon>Pseudomonadota</taxon>
        <taxon>Gammaproteobacteria</taxon>
        <taxon>Legionellales</taxon>
        <taxon>Legionellaceae</taxon>
        <taxon>Legionella</taxon>
    </lineage>
</organism>
<dbReference type="Proteomes" id="UP000054858">
    <property type="component" value="Unassembled WGS sequence"/>
</dbReference>
<dbReference type="Gene3D" id="2.30.260.10">
    <property type="entry name" value="putative xylanase like domain"/>
    <property type="match status" value="1"/>
</dbReference>
<evidence type="ECO:0008006" key="5">
    <source>
        <dbReference type="Google" id="ProtNLM"/>
    </source>
</evidence>
<accession>A0A0W0XJH7</accession>
<proteinExistence type="predicted"/>
<dbReference type="Gene3D" id="1.10.3670.10">
    <property type="entry name" value="Putative xylanase like domain"/>
    <property type="match status" value="1"/>
</dbReference>
<evidence type="ECO:0000313" key="4">
    <source>
        <dbReference type="Proteomes" id="UP000054858"/>
    </source>
</evidence>
<protein>
    <recommendedName>
        <fullName evidence="5">DUF1460 domain-containing protein</fullName>
    </recommendedName>
</protein>
<keyword evidence="1" id="KW-0175">Coiled coil</keyword>
<gene>
    <name evidence="3" type="ORF">Loak_0122</name>
</gene>
<dbReference type="SUPFAM" id="SSF54001">
    <property type="entry name" value="Cysteine proteinases"/>
    <property type="match status" value="1"/>
</dbReference>
<evidence type="ECO:0000256" key="1">
    <source>
        <dbReference type="SAM" id="Coils"/>
    </source>
</evidence>
<dbReference type="InterPro" id="IPR038765">
    <property type="entry name" value="Papain-like_cys_pep_sf"/>
</dbReference>
<dbReference type="PATRIC" id="fig|29423.5.peg.130"/>
<name>A0A0W0XJH7_9GAMM</name>
<comment type="caution">
    <text evidence="3">The sequence shown here is derived from an EMBL/GenBank/DDBJ whole genome shotgun (WGS) entry which is preliminary data.</text>
</comment>
<dbReference type="RefSeq" id="WP_035895471.1">
    <property type="nucleotide sequence ID" value="NZ_LCUA01000010.1"/>
</dbReference>
<dbReference type="AlphaFoldDB" id="A0A0W0XJH7"/>
<reference evidence="3 4" key="1">
    <citation type="submission" date="2015-11" db="EMBL/GenBank/DDBJ databases">
        <title>Genomic analysis of 38 Legionella species identifies large and diverse effector repertoires.</title>
        <authorList>
            <person name="Burstein D."/>
            <person name="Amaro F."/>
            <person name="Zusman T."/>
            <person name="Lifshitz Z."/>
            <person name="Cohen O."/>
            <person name="Gilbert J.A."/>
            <person name="Pupko T."/>
            <person name="Shuman H.A."/>
            <person name="Segal G."/>
        </authorList>
    </citation>
    <scope>NUCLEOTIDE SEQUENCE [LARGE SCALE GENOMIC DNA]</scope>
    <source>
        <strain evidence="3 4">Oak Ridge-10</strain>
    </source>
</reference>